<accession>A0ABX2AIH8</accession>
<dbReference type="PANTHER" id="PTHR42852">
    <property type="entry name" value="THIOL:DISULFIDE INTERCHANGE PROTEIN DSBE"/>
    <property type="match status" value="1"/>
</dbReference>
<feature type="domain" description="Thioredoxin" evidence="2">
    <location>
        <begin position="523"/>
        <end position="664"/>
    </location>
</feature>
<gene>
    <name evidence="3" type="ORF">HPS56_00020</name>
</gene>
<comment type="caution">
    <text evidence="3">The sequence shown here is derived from an EMBL/GenBank/DDBJ whole genome shotgun (WGS) entry which is preliminary data.</text>
</comment>
<evidence type="ECO:0000259" key="2">
    <source>
        <dbReference type="PROSITE" id="PS51352"/>
    </source>
</evidence>
<dbReference type="InterPro" id="IPR013766">
    <property type="entry name" value="Thioredoxin_domain"/>
</dbReference>
<dbReference type="Pfam" id="PF13905">
    <property type="entry name" value="Thioredoxin_8"/>
    <property type="match status" value="1"/>
</dbReference>
<sequence length="664" mass="76078">MKKVLMTITLLSVAVCCMAGKNAGKYAGDMQRAFDKFIGSKEIKTMQSHPGVGHYVWYFKYVYGKSNGGEYPMPKPLAQLDEAFLRNAGGSTMILSHDPEEGNPPFGWLSFSWPDTYWSRINFNYKMKDDCNFRFVTFSGPDNFRTCYAVMWMPDVFYDKDSVLCHAVDGCLIKMEGSHWRIDNLNDTYIPGMSKNMKDMEPVDSTEFTVMREKVKYVAGMYETNRNNNDEQGCDVAVYFLNKIVSDFSGMLTEKQYGEIEAIALKMESGVNPGRINTIVSQALHRIRSRIKVRIVPYAGMNNNRRFMNNVYHARTVYERINLPDTMSEHVREWSVSGIAMPGTTSLAVRQLSSFSSYYNTLSIPVGKDGSFSFKDKVMPGQFMEITDGENNSYVFIADTVPVFVDMTRRVVEASPLNMKFAECQNREYGYVREARKYNSMIGTSPKCIDEDGMLRLIDSFGATVRGFIRDNMDSPIAAYYLAREYPVMKYEDLTTLLDSTKAYASHVSMQPVWNFYRNMKKRLPGTMYRDVELVDTAGMPHRLSEYVGKGYVLLDFWMVESGPSREDFPMLKILNRRYRDKGLNIIGIAISNDRKDWTNYVTKRGLHWTHLSTLRRWTGNKILEEYGITSIPEFVLIGPDGRIVMSGLTGNPLKRKIEEIFGE</sequence>
<reference evidence="3 4" key="1">
    <citation type="submission" date="2020-05" db="EMBL/GenBank/DDBJ databases">
        <title>Distinct polysaccharide utilization as determinants for interspecies competition between intestinal Prevotella spp.</title>
        <authorList>
            <person name="Galvez E.J.C."/>
            <person name="Iljazovic A."/>
            <person name="Strowig T."/>
        </authorList>
    </citation>
    <scope>NUCLEOTIDE SEQUENCE [LARGE SCALE GENOMIC DNA]</scope>
    <source>
        <strain evidence="3 4">PMUR</strain>
    </source>
</reference>
<proteinExistence type="predicted"/>
<dbReference type="PANTHER" id="PTHR42852:SF13">
    <property type="entry name" value="PROTEIN DIPZ"/>
    <property type="match status" value="1"/>
</dbReference>
<keyword evidence="4" id="KW-1185">Reference proteome</keyword>
<dbReference type="InterPro" id="IPR012336">
    <property type="entry name" value="Thioredoxin-like_fold"/>
</dbReference>
<feature type="signal peptide" evidence="1">
    <location>
        <begin position="1"/>
        <end position="19"/>
    </location>
</feature>
<dbReference type="PROSITE" id="PS51352">
    <property type="entry name" value="THIOREDOXIN_2"/>
    <property type="match status" value="1"/>
</dbReference>
<dbReference type="Proteomes" id="UP000714420">
    <property type="component" value="Unassembled WGS sequence"/>
</dbReference>
<dbReference type="InterPro" id="IPR050553">
    <property type="entry name" value="Thioredoxin_ResA/DsbE_sf"/>
</dbReference>
<dbReference type="CDD" id="cd02966">
    <property type="entry name" value="TlpA_like_family"/>
    <property type="match status" value="1"/>
</dbReference>
<evidence type="ECO:0000256" key="1">
    <source>
        <dbReference type="SAM" id="SignalP"/>
    </source>
</evidence>
<dbReference type="InterPro" id="IPR036249">
    <property type="entry name" value="Thioredoxin-like_sf"/>
</dbReference>
<dbReference type="SUPFAM" id="SSF52833">
    <property type="entry name" value="Thioredoxin-like"/>
    <property type="match status" value="1"/>
</dbReference>
<dbReference type="RefSeq" id="WP_172271912.1">
    <property type="nucleotide sequence ID" value="NZ_CASGMU010000015.1"/>
</dbReference>
<protein>
    <submittedName>
        <fullName evidence="3">TlpA family protein disulfide reductase</fullName>
    </submittedName>
</protein>
<dbReference type="EMBL" id="JABKKF010000001">
    <property type="protein sequence ID" value="NPD90756.1"/>
    <property type="molecule type" value="Genomic_DNA"/>
</dbReference>
<keyword evidence="1" id="KW-0732">Signal</keyword>
<name>A0ABX2AIH8_9BACT</name>
<organism evidence="3 4">
    <name type="scientific">Xylanibacter muris</name>
    <dbReference type="NCBI Taxonomy" id="2736290"/>
    <lineage>
        <taxon>Bacteria</taxon>
        <taxon>Pseudomonadati</taxon>
        <taxon>Bacteroidota</taxon>
        <taxon>Bacteroidia</taxon>
        <taxon>Bacteroidales</taxon>
        <taxon>Prevotellaceae</taxon>
        <taxon>Xylanibacter</taxon>
    </lineage>
</organism>
<evidence type="ECO:0000313" key="3">
    <source>
        <dbReference type="EMBL" id="NPD90756.1"/>
    </source>
</evidence>
<dbReference type="Gene3D" id="3.40.30.10">
    <property type="entry name" value="Glutaredoxin"/>
    <property type="match status" value="1"/>
</dbReference>
<evidence type="ECO:0000313" key="4">
    <source>
        <dbReference type="Proteomes" id="UP000714420"/>
    </source>
</evidence>
<feature type="chain" id="PRO_5046089880" evidence="1">
    <location>
        <begin position="20"/>
        <end position="664"/>
    </location>
</feature>